<dbReference type="EMBL" id="CM056791">
    <property type="protein sequence ID" value="KAJ8725543.1"/>
    <property type="molecule type" value="Genomic_DNA"/>
</dbReference>
<name>A0ACC2QUH1_9NEOP</name>
<keyword evidence="2" id="KW-1185">Reference proteome</keyword>
<evidence type="ECO:0000313" key="2">
    <source>
        <dbReference type="Proteomes" id="UP001231649"/>
    </source>
</evidence>
<dbReference type="Proteomes" id="UP001231649">
    <property type="component" value="Chromosome 15"/>
</dbReference>
<proteinExistence type="predicted"/>
<evidence type="ECO:0000313" key="1">
    <source>
        <dbReference type="EMBL" id="KAJ8725543.1"/>
    </source>
</evidence>
<comment type="caution">
    <text evidence="1">The sequence shown here is derived from an EMBL/GenBank/DDBJ whole genome shotgun (WGS) entry which is preliminary data.</text>
</comment>
<accession>A0ACC2QUH1</accession>
<sequence>MGVRFNNFLLMPSLTACKALFKFSVSYILRRCIALGFFLDLSVVIFGFMVKKVGYTENKTITYVKMTNLLAHLWPIIGGSANILEFDHFCNTNCWHLDKIIKTIKTMEKNMTKT</sequence>
<organism evidence="1 2">
    <name type="scientific">Mythimna loreyi</name>
    <dbReference type="NCBI Taxonomy" id="667449"/>
    <lineage>
        <taxon>Eukaryota</taxon>
        <taxon>Metazoa</taxon>
        <taxon>Ecdysozoa</taxon>
        <taxon>Arthropoda</taxon>
        <taxon>Hexapoda</taxon>
        <taxon>Insecta</taxon>
        <taxon>Pterygota</taxon>
        <taxon>Neoptera</taxon>
        <taxon>Endopterygota</taxon>
        <taxon>Lepidoptera</taxon>
        <taxon>Glossata</taxon>
        <taxon>Ditrysia</taxon>
        <taxon>Noctuoidea</taxon>
        <taxon>Noctuidae</taxon>
        <taxon>Noctuinae</taxon>
        <taxon>Hadenini</taxon>
        <taxon>Mythimna</taxon>
    </lineage>
</organism>
<protein>
    <submittedName>
        <fullName evidence="1">Uncharacterized protein</fullName>
    </submittedName>
</protein>
<reference evidence="1" key="1">
    <citation type="submission" date="2023-03" db="EMBL/GenBank/DDBJ databases">
        <title>Chromosome-level genomes of two armyworms, Mythimna separata and Mythimna loreyi, provide insights into the biosynthesis and reception of sex pheromones.</title>
        <authorList>
            <person name="Zhao H."/>
        </authorList>
    </citation>
    <scope>NUCLEOTIDE SEQUENCE</scope>
    <source>
        <strain evidence="1">BeijingLab</strain>
    </source>
</reference>
<gene>
    <name evidence="1" type="ORF">PYW08_003726</name>
</gene>